<reference evidence="1" key="1">
    <citation type="submission" date="2024-03" db="EMBL/GenBank/DDBJ databases">
        <title>Diverse circular DNA viruses in blood, oral, and fecal samples of captive lemurs.</title>
        <authorList>
            <person name="Paietta E.N."/>
            <person name="Kraberger S."/>
            <person name="Lund M.C."/>
            <person name="Custer J.M."/>
            <person name="Vargas K.M."/>
            <person name="Ehmke E.E."/>
            <person name="Yoder A.D."/>
            <person name="Varsani A."/>
        </authorList>
    </citation>
    <scope>NUCLEOTIDE SEQUENCE</scope>
    <source>
        <strain evidence="1">Duke_28FF_219</strain>
    </source>
</reference>
<dbReference type="PANTHER" id="PTHR35861:SF2">
    <property type="entry name" value="FELS-2 PROPHAGE PROTEIN"/>
    <property type="match status" value="1"/>
</dbReference>
<evidence type="ECO:0000313" key="1">
    <source>
        <dbReference type="EMBL" id="XCD07430.1"/>
    </source>
</evidence>
<dbReference type="EMBL" id="PP511788">
    <property type="protein sequence ID" value="XCD07430.1"/>
    <property type="molecule type" value="Genomic_DNA"/>
</dbReference>
<protein>
    <submittedName>
        <fullName evidence="1">Sheath tube</fullName>
    </submittedName>
</protein>
<dbReference type="InterPro" id="IPR052042">
    <property type="entry name" value="Tail_sheath_structural"/>
</dbReference>
<proteinExistence type="predicted"/>
<dbReference type="PANTHER" id="PTHR35861">
    <property type="match status" value="1"/>
</dbReference>
<accession>A0AAU8B505</accession>
<sequence length="486" mass="52120">MSYFHGVYNSEQDTSLTTPIQGSAGLQVIFGTAPIHLSADPAAAANTIKLCYSFAECQQAVGYSDDFEKFTLCQSIDACFRVFNVAPIILINVLDPSKAGHTTKNAAETCEVMDGIVEYAKPYVLLNTLEVKNGDAVLVPESDYTAAHGDDGNVVITLISNAAIEAESLTISSTSLNPDGVTAADVVGGVNAATGQETGMELVRHIYPKLGMVPGLLLAPGWSHNAVVAAALQAKTEQINGNFDCNTYLDIAADETGATVYTDAKAAKESMGASSNHAAVFWPKVAVGEKIYFMSAMAAALTAYTDASNADVPYESPSNKALNVTGTVLADGTEVVLDQQQASDVLNANGIITAINADGWKLWGNNTAAYPSTTDPKDRWLAVRRFFDWDGNNFIRTYFQKVDKPGNKRLIQSIVDSQNIIGNGYVARDYCAGYRVEFRSDENPITNLLNGHLTVHTFLAPYIPAEYIENIREYDTDALQSALGGE</sequence>
<organism evidence="1">
    <name type="scientific">Dulem virus 34</name>
    <dbReference type="NCBI Taxonomy" id="3145752"/>
    <lineage>
        <taxon>Viruses</taxon>
        <taxon>Duplodnaviria</taxon>
        <taxon>Heunggongvirae</taxon>
        <taxon>Uroviricota</taxon>
        <taxon>Caudoviricetes</taxon>
    </lineage>
</organism>
<name>A0AAU8B505_9CAUD</name>